<feature type="region of interest" description="Disordered" evidence="1">
    <location>
        <begin position="82"/>
        <end position="108"/>
    </location>
</feature>
<evidence type="ECO:0000256" key="1">
    <source>
        <dbReference type="SAM" id="MobiDB-lite"/>
    </source>
</evidence>
<feature type="region of interest" description="Disordered" evidence="1">
    <location>
        <begin position="32"/>
        <end position="53"/>
    </location>
</feature>
<evidence type="ECO:0000313" key="2">
    <source>
        <dbReference type="EMBL" id="CAD7011339.1"/>
    </source>
</evidence>
<dbReference type="KEGG" id="ccat:101454458"/>
<comment type="caution">
    <text evidence="2">The sequence shown here is derived from an EMBL/GenBank/DDBJ whole genome shotgun (WGS) entry which is preliminary data.</text>
</comment>
<keyword evidence="3" id="KW-1185">Reference proteome</keyword>
<reference evidence="2" key="1">
    <citation type="submission" date="2020-11" db="EMBL/GenBank/DDBJ databases">
        <authorList>
            <person name="Whitehead M."/>
        </authorList>
    </citation>
    <scope>NUCLEOTIDE SEQUENCE</scope>
    <source>
        <strain evidence="2">EGII</strain>
    </source>
</reference>
<feature type="compositionally biased region" description="Polar residues" evidence="1">
    <location>
        <begin position="82"/>
        <end position="93"/>
    </location>
</feature>
<name>A0A811VB05_CERCA</name>
<evidence type="ECO:0000313" key="3">
    <source>
        <dbReference type="Proteomes" id="UP000606786"/>
    </source>
</evidence>
<organism evidence="2 3">
    <name type="scientific">Ceratitis capitata</name>
    <name type="common">Mediterranean fruit fly</name>
    <name type="synonym">Tephritis capitata</name>
    <dbReference type="NCBI Taxonomy" id="7213"/>
    <lineage>
        <taxon>Eukaryota</taxon>
        <taxon>Metazoa</taxon>
        <taxon>Ecdysozoa</taxon>
        <taxon>Arthropoda</taxon>
        <taxon>Hexapoda</taxon>
        <taxon>Insecta</taxon>
        <taxon>Pterygota</taxon>
        <taxon>Neoptera</taxon>
        <taxon>Endopterygota</taxon>
        <taxon>Diptera</taxon>
        <taxon>Brachycera</taxon>
        <taxon>Muscomorpha</taxon>
        <taxon>Tephritoidea</taxon>
        <taxon>Tephritidae</taxon>
        <taxon>Ceratitis</taxon>
        <taxon>Ceratitis</taxon>
    </lineage>
</organism>
<protein>
    <submittedName>
        <fullName evidence="2">(Mediterranean fruit fly) hypothetical protein</fullName>
    </submittedName>
</protein>
<sequence length="108" mass="11956">MPVKVLQSMSLNEEVNPVNGVQNPILIANSISASEANSDERDTTEEPQATRELTQTDRINKHLLKSFLDRINATGQIMEQFSTNSSQTSTGNANDDFEEQTFIGTQIL</sequence>
<dbReference type="EMBL" id="CAJHJT010000056">
    <property type="protein sequence ID" value="CAD7011339.1"/>
    <property type="molecule type" value="Genomic_DNA"/>
</dbReference>
<accession>A0A811VB05</accession>
<dbReference type="OrthoDB" id="7372677at2759"/>
<dbReference type="Proteomes" id="UP000606786">
    <property type="component" value="Unassembled WGS sequence"/>
</dbReference>
<dbReference type="AlphaFoldDB" id="A0A811VB05"/>
<gene>
    <name evidence="2" type="ORF">CCAP1982_LOCUS19444</name>
</gene>
<proteinExistence type="predicted"/>